<protein>
    <submittedName>
        <fullName evidence="1">Uncharacterized protein</fullName>
    </submittedName>
</protein>
<evidence type="ECO:0000313" key="2">
    <source>
        <dbReference type="Proteomes" id="UP000233469"/>
    </source>
</evidence>
<evidence type="ECO:0000313" key="1">
    <source>
        <dbReference type="EMBL" id="PKK59609.1"/>
    </source>
</evidence>
<dbReference type="AlphaFoldDB" id="A0A2N1MDH1"/>
<reference evidence="1 2" key="2">
    <citation type="submission" date="2017-10" db="EMBL/GenBank/DDBJ databases">
        <title>Extensive intraspecific genome diversity in a model arbuscular mycorrhizal fungus.</title>
        <authorList>
            <person name="Chen E.C.H."/>
            <person name="Morin E."/>
            <person name="Baudet D."/>
            <person name="Noel J."/>
            <person name="Ndikumana S."/>
            <person name="Charron P."/>
            <person name="St-Onge C."/>
            <person name="Giorgi J."/>
            <person name="Grigoriev I.V."/>
            <person name="Roux C."/>
            <person name="Martin F.M."/>
            <person name="Corradi N."/>
        </authorList>
    </citation>
    <scope>NUCLEOTIDE SEQUENCE [LARGE SCALE GENOMIC DNA]</scope>
    <source>
        <strain evidence="1 2">C2</strain>
    </source>
</reference>
<comment type="caution">
    <text evidence="1">The sequence shown here is derived from an EMBL/GenBank/DDBJ whole genome shotgun (WGS) entry which is preliminary data.</text>
</comment>
<name>A0A2N1MDH1_9GLOM</name>
<dbReference type="Proteomes" id="UP000233469">
    <property type="component" value="Unassembled WGS sequence"/>
</dbReference>
<organism evidence="1 2">
    <name type="scientific">Rhizophagus irregularis</name>
    <dbReference type="NCBI Taxonomy" id="588596"/>
    <lineage>
        <taxon>Eukaryota</taxon>
        <taxon>Fungi</taxon>
        <taxon>Fungi incertae sedis</taxon>
        <taxon>Mucoromycota</taxon>
        <taxon>Glomeromycotina</taxon>
        <taxon>Glomeromycetes</taxon>
        <taxon>Glomerales</taxon>
        <taxon>Glomeraceae</taxon>
        <taxon>Rhizophagus</taxon>
    </lineage>
</organism>
<reference evidence="1 2" key="1">
    <citation type="submission" date="2016-04" db="EMBL/GenBank/DDBJ databases">
        <title>Genome analyses suggest a sexual origin of heterokaryosis in a supposedly ancient asexual fungus.</title>
        <authorList>
            <person name="Ropars J."/>
            <person name="Sedzielewska K."/>
            <person name="Noel J."/>
            <person name="Charron P."/>
            <person name="Farinelli L."/>
            <person name="Marton T."/>
            <person name="Kruger M."/>
            <person name="Pelin A."/>
            <person name="Brachmann A."/>
            <person name="Corradi N."/>
        </authorList>
    </citation>
    <scope>NUCLEOTIDE SEQUENCE [LARGE SCALE GENOMIC DNA]</scope>
    <source>
        <strain evidence="1 2">C2</strain>
    </source>
</reference>
<proteinExistence type="predicted"/>
<sequence length="162" mass="18762">MEPIDDFSWNSEVLDGTYQRFGLEFGGSRWNLLKILEFGGSGWNLSKILEFRVPDGTYQKYWNLEFYFVYRIRVFGMVSVRTFGRIISVGIFGRINLGLLFERTSKVIIFLFSLVGIVHFGKILNCRMLDEIWSDLSRSVPKKSATDFIGDLHRNACHLSTN</sequence>
<dbReference type="EMBL" id="LLXL01002967">
    <property type="protein sequence ID" value="PKK59609.1"/>
    <property type="molecule type" value="Genomic_DNA"/>
</dbReference>
<gene>
    <name evidence="1" type="ORF">RhiirC2_871218</name>
</gene>
<accession>A0A2N1MDH1</accession>